<evidence type="ECO:0000313" key="3">
    <source>
        <dbReference type="Proteomes" id="UP000663889"/>
    </source>
</evidence>
<dbReference type="AlphaFoldDB" id="A0A815J4M5"/>
<dbReference type="Proteomes" id="UP000663889">
    <property type="component" value="Unassembled WGS sequence"/>
</dbReference>
<accession>A0A815J4M5</accession>
<sequence>MNSFQSSWDVKNLNNHASWDKTPTLENKTSDASNAPNPSKKLLLQLLGVVGILLLILATVLPLTFVLTGIKTTTTKTARTAKSSEVDPYFCGNMTFFNSTHFPGNDLSSFFPMNYTTCYTLCLTTADSKAFTLNTIENICYHKDSIVSVSHYDVNFISAKY</sequence>
<name>A0A815J4M5_9BILA</name>
<keyword evidence="1" id="KW-1133">Transmembrane helix</keyword>
<keyword evidence="1" id="KW-0812">Transmembrane</keyword>
<protein>
    <submittedName>
        <fullName evidence="2">Uncharacterized protein</fullName>
    </submittedName>
</protein>
<proteinExistence type="predicted"/>
<evidence type="ECO:0000313" key="2">
    <source>
        <dbReference type="EMBL" id="CAF1374384.1"/>
    </source>
</evidence>
<organism evidence="2 3">
    <name type="scientific">Rotaria sordida</name>
    <dbReference type="NCBI Taxonomy" id="392033"/>
    <lineage>
        <taxon>Eukaryota</taxon>
        <taxon>Metazoa</taxon>
        <taxon>Spiralia</taxon>
        <taxon>Gnathifera</taxon>
        <taxon>Rotifera</taxon>
        <taxon>Eurotatoria</taxon>
        <taxon>Bdelloidea</taxon>
        <taxon>Philodinida</taxon>
        <taxon>Philodinidae</taxon>
        <taxon>Rotaria</taxon>
    </lineage>
</organism>
<feature type="transmembrane region" description="Helical" evidence="1">
    <location>
        <begin position="42"/>
        <end position="70"/>
    </location>
</feature>
<gene>
    <name evidence="2" type="ORF">SEV965_LOCUS30069</name>
</gene>
<comment type="caution">
    <text evidence="2">The sequence shown here is derived from an EMBL/GenBank/DDBJ whole genome shotgun (WGS) entry which is preliminary data.</text>
</comment>
<keyword evidence="1" id="KW-0472">Membrane</keyword>
<evidence type="ECO:0000256" key="1">
    <source>
        <dbReference type="SAM" id="Phobius"/>
    </source>
</evidence>
<reference evidence="2" key="1">
    <citation type="submission" date="2021-02" db="EMBL/GenBank/DDBJ databases">
        <authorList>
            <person name="Nowell W R."/>
        </authorList>
    </citation>
    <scope>NUCLEOTIDE SEQUENCE</scope>
</reference>
<dbReference type="Gene3D" id="3.50.4.10">
    <property type="entry name" value="Hepatocyte Growth Factor"/>
    <property type="match status" value="1"/>
</dbReference>
<dbReference type="EMBL" id="CAJNOU010003165">
    <property type="protein sequence ID" value="CAF1374384.1"/>
    <property type="molecule type" value="Genomic_DNA"/>
</dbReference>